<evidence type="ECO:0000256" key="2">
    <source>
        <dbReference type="ARBA" id="ARBA00013147"/>
    </source>
</evidence>
<evidence type="ECO:0000259" key="9">
    <source>
        <dbReference type="PROSITE" id="PS51171"/>
    </source>
</evidence>
<name>A0A430KQ39_9GAMM</name>
<dbReference type="PIRSF" id="PIRSF001500">
    <property type="entry name" value="Chor_mut_pdt_Ppr"/>
    <property type="match status" value="1"/>
</dbReference>
<comment type="pathway">
    <text evidence="1">Amino-acid biosynthesis; L-phenylalanine biosynthesis; phenylpyruvate from prephenate: step 1/1.</text>
</comment>
<evidence type="ECO:0000259" key="10">
    <source>
        <dbReference type="PROSITE" id="PS51671"/>
    </source>
</evidence>
<dbReference type="Gene3D" id="3.40.190.10">
    <property type="entry name" value="Periplasmic binding protein-like II"/>
    <property type="match status" value="2"/>
</dbReference>
<dbReference type="OrthoDB" id="9802281at2"/>
<keyword evidence="3" id="KW-0028">Amino-acid biosynthesis</keyword>
<dbReference type="PROSITE" id="PS51671">
    <property type="entry name" value="ACT"/>
    <property type="match status" value="1"/>
</dbReference>
<dbReference type="PANTHER" id="PTHR21022">
    <property type="entry name" value="PREPHENATE DEHYDRATASE P PROTEIN"/>
    <property type="match status" value="1"/>
</dbReference>
<dbReference type="RefSeq" id="WP_126158829.1">
    <property type="nucleotide sequence ID" value="NZ_RQXW01000009.1"/>
</dbReference>
<feature type="domain" description="Prephenate dehydratase" evidence="9">
    <location>
        <begin position="7"/>
        <end position="182"/>
    </location>
</feature>
<comment type="caution">
    <text evidence="11">The sequence shown here is derived from an EMBL/GenBank/DDBJ whole genome shotgun (WGS) entry which is preliminary data.</text>
</comment>
<dbReference type="AlphaFoldDB" id="A0A430KQ39"/>
<keyword evidence="4" id="KW-0057">Aromatic amino acid biosynthesis</keyword>
<accession>A0A430KQ39</accession>
<evidence type="ECO:0000313" key="12">
    <source>
        <dbReference type="Proteomes" id="UP000283087"/>
    </source>
</evidence>
<dbReference type="Proteomes" id="UP000283087">
    <property type="component" value="Unassembled WGS sequence"/>
</dbReference>
<dbReference type="UniPathway" id="UPA00121">
    <property type="reaction ID" value="UER00345"/>
</dbReference>
<comment type="catalytic activity">
    <reaction evidence="7">
        <text>prephenate + H(+) = 3-phenylpyruvate + CO2 + H2O</text>
        <dbReference type="Rhea" id="RHEA:21648"/>
        <dbReference type="ChEBI" id="CHEBI:15377"/>
        <dbReference type="ChEBI" id="CHEBI:15378"/>
        <dbReference type="ChEBI" id="CHEBI:16526"/>
        <dbReference type="ChEBI" id="CHEBI:18005"/>
        <dbReference type="ChEBI" id="CHEBI:29934"/>
        <dbReference type="EC" id="4.2.1.51"/>
    </reaction>
</comment>
<evidence type="ECO:0000256" key="4">
    <source>
        <dbReference type="ARBA" id="ARBA00023141"/>
    </source>
</evidence>
<dbReference type="InterPro" id="IPR045865">
    <property type="entry name" value="ACT-like_dom_sf"/>
</dbReference>
<dbReference type="GO" id="GO:0009094">
    <property type="term" value="P:L-phenylalanine biosynthetic process"/>
    <property type="evidence" value="ECO:0007669"/>
    <property type="project" value="UniProtKB-UniPathway"/>
</dbReference>
<dbReference type="PROSITE" id="PS00857">
    <property type="entry name" value="PREPHENATE_DEHYDR_1"/>
    <property type="match status" value="1"/>
</dbReference>
<evidence type="ECO:0000256" key="5">
    <source>
        <dbReference type="ARBA" id="ARBA00023222"/>
    </source>
</evidence>
<dbReference type="Pfam" id="PF00800">
    <property type="entry name" value="PDT"/>
    <property type="match status" value="1"/>
</dbReference>
<dbReference type="Gene3D" id="3.30.70.260">
    <property type="match status" value="1"/>
</dbReference>
<evidence type="ECO:0000256" key="1">
    <source>
        <dbReference type="ARBA" id="ARBA00004741"/>
    </source>
</evidence>
<reference evidence="11 12" key="1">
    <citation type="submission" date="2018-11" db="EMBL/GenBank/DDBJ databases">
        <title>The draft genome sequence of Amphritea opalescens ANRC-JH13T.</title>
        <authorList>
            <person name="Fang Z."/>
            <person name="Zhang Y."/>
            <person name="Han X."/>
        </authorList>
    </citation>
    <scope>NUCLEOTIDE SEQUENCE [LARGE SCALE GENOMIC DNA]</scope>
    <source>
        <strain evidence="11 12">ANRC-JH13</strain>
    </source>
</reference>
<gene>
    <name evidence="11" type="ORF">EH243_11595</name>
</gene>
<protein>
    <recommendedName>
        <fullName evidence="2">prephenate dehydratase</fullName>
        <ecNumber evidence="2">4.2.1.51</ecNumber>
    </recommendedName>
</protein>
<organism evidence="11 12">
    <name type="scientific">Amphritea opalescens</name>
    <dbReference type="NCBI Taxonomy" id="2490544"/>
    <lineage>
        <taxon>Bacteria</taxon>
        <taxon>Pseudomonadati</taxon>
        <taxon>Pseudomonadota</taxon>
        <taxon>Gammaproteobacteria</taxon>
        <taxon>Oceanospirillales</taxon>
        <taxon>Oceanospirillaceae</taxon>
        <taxon>Amphritea</taxon>
    </lineage>
</organism>
<evidence type="ECO:0000256" key="6">
    <source>
        <dbReference type="ARBA" id="ARBA00023239"/>
    </source>
</evidence>
<dbReference type="PANTHER" id="PTHR21022:SF19">
    <property type="entry name" value="PREPHENATE DEHYDRATASE-RELATED"/>
    <property type="match status" value="1"/>
</dbReference>
<dbReference type="GO" id="GO:0005737">
    <property type="term" value="C:cytoplasm"/>
    <property type="evidence" value="ECO:0007669"/>
    <property type="project" value="TreeGrafter"/>
</dbReference>
<dbReference type="CDD" id="cd04905">
    <property type="entry name" value="ACT_CM-PDT"/>
    <property type="match status" value="1"/>
</dbReference>
<dbReference type="InterPro" id="IPR008242">
    <property type="entry name" value="Chor_mutase/pphenate_deHydtase"/>
</dbReference>
<dbReference type="NCBIfam" id="NF008866">
    <property type="entry name" value="PRK11899.1"/>
    <property type="match status" value="1"/>
</dbReference>
<dbReference type="InterPro" id="IPR018528">
    <property type="entry name" value="Preph_deHydtase_CS"/>
</dbReference>
<keyword evidence="5" id="KW-0584">Phenylalanine biosynthesis</keyword>
<dbReference type="SUPFAM" id="SSF55021">
    <property type="entry name" value="ACT-like"/>
    <property type="match status" value="1"/>
</dbReference>
<evidence type="ECO:0000256" key="3">
    <source>
        <dbReference type="ARBA" id="ARBA00022605"/>
    </source>
</evidence>
<keyword evidence="6 11" id="KW-0456">Lyase</keyword>
<keyword evidence="12" id="KW-1185">Reference proteome</keyword>
<dbReference type="InterPro" id="IPR002912">
    <property type="entry name" value="ACT_dom"/>
</dbReference>
<evidence type="ECO:0000256" key="8">
    <source>
        <dbReference type="PIRSR" id="PIRSR001500-2"/>
    </source>
</evidence>
<evidence type="ECO:0000256" key="7">
    <source>
        <dbReference type="ARBA" id="ARBA00047848"/>
    </source>
</evidence>
<evidence type="ECO:0000313" key="11">
    <source>
        <dbReference type="EMBL" id="RTE65576.1"/>
    </source>
</evidence>
<dbReference type="EC" id="4.2.1.51" evidence="2"/>
<dbReference type="InterPro" id="IPR001086">
    <property type="entry name" value="Preph_deHydtase"/>
</dbReference>
<dbReference type="PROSITE" id="PS51171">
    <property type="entry name" value="PREPHENATE_DEHYDR_3"/>
    <property type="match status" value="1"/>
</dbReference>
<dbReference type="SUPFAM" id="SSF53850">
    <property type="entry name" value="Periplasmic binding protein-like II"/>
    <property type="match status" value="1"/>
</dbReference>
<dbReference type="CDD" id="cd13631">
    <property type="entry name" value="PBP2_Ct-PDT_like"/>
    <property type="match status" value="1"/>
</dbReference>
<sequence>MSATPNIIAFQGVEGAYSHLSCRRVFPEMEAFACETFVEAMLMVDQGKSKLAMIPLENSTAGRVEEIYRLMPKSQLHIIGEHFEPVNHCLLGVKGGSIEQLKTVSSHPQALAQCDGHIKQLNIEPIAGFDTAGSAFELAQNPDPSHAAIASSLAAELYHLDILQDNFQDITGNTTRFLILSREQGIPERKADTAYITSLMFTVRNIPAALYKALGGFATNGINMVKLESYIRNGLTKGASFHLDVEGHPDDRMMQYALQELAFFTKEMRNLGTYEAHNFRTQNQFLQE</sequence>
<feature type="site" description="Essential for prephenate dehydratase activity" evidence="8">
    <location>
        <position position="175"/>
    </location>
</feature>
<dbReference type="EMBL" id="RQXW01000009">
    <property type="protein sequence ID" value="RTE65576.1"/>
    <property type="molecule type" value="Genomic_DNA"/>
</dbReference>
<feature type="domain" description="ACT" evidence="10">
    <location>
        <begin position="198"/>
        <end position="275"/>
    </location>
</feature>
<dbReference type="GO" id="GO:0004664">
    <property type="term" value="F:prephenate dehydratase activity"/>
    <property type="evidence" value="ECO:0007669"/>
    <property type="project" value="UniProtKB-EC"/>
</dbReference>
<proteinExistence type="predicted"/>